<keyword evidence="1" id="KW-0812">Transmembrane</keyword>
<feature type="transmembrane region" description="Helical" evidence="1">
    <location>
        <begin position="20"/>
        <end position="38"/>
    </location>
</feature>
<evidence type="ECO:0000313" key="2">
    <source>
        <dbReference type="EMBL" id="KAK3177768.1"/>
    </source>
</evidence>
<evidence type="ECO:0000256" key="1">
    <source>
        <dbReference type="SAM" id="Phobius"/>
    </source>
</evidence>
<sequence length="70" mass="7757">MAQHNTEVLHQRKSLGKCPLKMAMTGVAFAGIVGYFVLYSNKNLKPLLLMLPRSLLVLLILTILIHAAKI</sequence>
<dbReference type="AlphaFoldDB" id="A0AAD9ZFT1"/>
<name>A0AAD9ZFT1_9ROSI</name>
<reference evidence="2" key="1">
    <citation type="journal article" date="2023" name="Plant J.">
        <title>Genome sequences and population genomics provide insights into the demographic history, inbreeding, and mutation load of two 'living fossil' tree species of Dipteronia.</title>
        <authorList>
            <person name="Feng Y."/>
            <person name="Comes H.P."/>
            <person name="Chen J."/>
            <person name="Zhu S."/>
            <person name="Lu R."/>
            <person name="Zhang X."/>
            <person name="Li P."/>
            <person name="Qiu J."/>
            <person name="Olsen K.M."/>
            <person name="Qiu Y."/>
        </authorList>
    </citation>
    <scope>NUCLEOTIDE SEQUENCE</scope>
    <source>
        <strain evidence="2">NBL</strain>
    </source>
</reference>
<keyword evidence="1" id="KW-1133">Transmembrane helix</keyword>
<gene>
    <name evidence="2" type="ORF">Dsin_033220</name>
</gene>
<dbReference type="Proteomes" id="UP001281410">
    <property type="component" value="Unassembled WGS sequence"/>
</dbReference>
<evidence type="ECO:0000313" key="3">
    <source>
        <dbReference type="Proteomes" id="UP001281410"/>
    </source>
</evidence>
<keyword evidence="1" id="KW-0472">Membrane</keyword>
<accession>A0AAD9ZFT1</accession>
<protein>
    <submittedName>
        <fullName evidence="2">Uncharacterized protein</fullName>
    </submittedName>
</protein>
<proteinExistence type="predicted"/>
<dbReference type="EMBL" id="JANJYJ010000287">
    <property type="protein sequence ID" value="KAK3177768.1"/>
    <property type="molecule type" value="Genomic_DNA"/>
</dbReference>
<comment type="caution">
    <text evidence="2">The sequence shown here is derived from an EMBL/GenBank/DDBJ whole genome shotgun (WGS) entry which is preliminary data.</text>
</comment>
<feature type="transmembrane region" description="Helical" evidence="1">
    <location>
        <begin position="50"/>
        <end position="68"/>
    </location>
</feature>
<keyword evidence="3" id="KW-1185">Reference proteome</keyword>
<organism evidence="2 3">
    <name type="scientific">Dipteronia sinensis</name>
    <dbReference type="NCBI Taxonomy" id="43782"/>
    <lineage>
        <taxon>Eukaryota</taxon>
        <taxon>Viridiplantae</taxon>
        <taxon>Streptophyta</taxon>
        <taxon>Embryophyta</taxon>
        <taxon>Tracheophyta</taxon>
        <taxon>Spermatophyta</taxon>
        <taxon>Magnoliopsida</taxon>
        <taxon>eudicotyledons</taxon>
        <taxon>Gunneridae</taxon>
        <taxon>Pentapetalae</taxon>
        <taxon>rosids</taxon>
        <taxon>malvids</taxon>
        <taxon>Sapindales</taxon>
        <taxon>Sapindaceae</taxon>
        <taxon>Hippocastanoideae</taxon>
        <taxon>Acereae</taxon>
        <taxon>Dipteronia</taxon>
    </lineage>
</organism>